<evidence type="ECO:0000313" key="7">
    <source>
        <dbReference type="EMBL" id="OHA59766.1"/>
    </source>
</evidence>
<protein>
    <recommendedName>
        <fullName evidence="4 5">Large ribosomal subunit protein uL4</fullName>
    </recommendedName>
</protein>
<comment type="function">
    <text evidence="5">Forms part of the polypeptide exit tunnel.</text>
</comment>
<dbReference type="InterPro" id="IPR023574">
    <property type="entry name" value="Ribosomal_uL4_dom_sf"/>
</dbReference>
<dbReference type="InterPro" id="IPR002136">
    <property type="entry name" value="Ribosomal_uL4"/>
</dbReference>
<dbReference type="PANTHER" id="PTHR10746:SF6">
    <property type="entry name" value="LARGE RIBOSOMAL SUBUNIT PROTEIN UL4M"/>
    <property type="match status" value="1"/>
</dbReference>
<evidence type="ECO:0000256" key="1">
    <source>
        <dbReference type="ARBA" id="ARBA00010528"/>
    </source>
</evidence>
<name>A0A1G2QGQ1_9BACT</name>
<feature type="region of interest" description="Disordered" evidence="6">
    <location>
        <begin position="44"/>
        <end position="89"/>
    </location>
</feature>
<evidence type="ECO:0000256" key="2">
    <source>
        <dbReference type="ARBA" id="ARBA00022980"/>
    </source>
</evidence>
<evidence type="ECO:0000256" key="3">
    <source>
        <dbReference type="ARBA" id="ARBA00023274"/>
    </source>
</evidence>
<dbReference type="GO" id="GO:1990904">
    <property type="term" value="C:ribonucleoprotein complex"/>
    <property type="evidence" value="ECO:0007669"/>
    <property type="project" value="UniProtKB-KW"/>
</dbReference>
<evidence type="ECO:0000313" key="8">
    <source>
        <dbReference type="Proteomes" id="UP000177838"/>
    </source>
</evidence>
<dbReference type="Gene3D" id="3.40.1370.10">
    <property type="match status" value="1"/>
</dbReference>
<keyword evidence="2 5" id="KW-0689">Ribosomal protein</keyword>
<proteinExistence type="inferred from homology"/>
<comment type="similarity">
    <text evidence="1 5">Belongs to the universal ribosomal protein uL4 family.</text>
</comment>
<keyword evidence="3 5" id="KW-0687">Ribonucleoprotein</keyword>
<organism evidence="7 8">
    <name type="scientific">Candidatus Vogelbacteria bacterium RIFOXYD1_FULL_46_19</name>
    <dbReference type="NCBI Taxonomy" id="1802439"/>
    <lineage>
        <taxon>Bacteria</taxon>
        <taxon>Candidatus Vogeliibacteriota</taxon>
    </lineage>
</organism>
<evidence type="ECO:0000256" key="4">
    <source>
        <dbReference type="ARBA" id="ARBA00035244"/>
    </source>
</evidence>
<dbReference type="GO" id="GO:0003735">
    <property type="term" value="F:structural constituent of ribosome"/>
    <property type="evidence" value="ECO:0007669"/>
    <property type="project" value="InterPro"/>
</dbReference>
<dbReference type="NCBIfam" id="TIGR03953">
    <property type="entry name" value="rplD_bact"/>
    <property type="match status" value="1"/>
</dbReference>
<dbReference type="STRING" id="1802439.A2589_02905"/>
<sequence length="220" mass="24454">MEAIIYNRKGEASGKLKLAAEVFGLRWNSDLVHQVMTSMASNARENVAHTKGRGDVSGGGKKPWRQKGTGRARHGSTRSPIWVGGGVTHGPTKERNFDKKINKKMLTKALFTVLSRKVKDNEVMFIDELAFAGPKSGEAKRSIDALAQVKGFDKLNYKTGKRAFVALPLKDDNALKSFRNLKSVKVEEIRNISPTDLLTYKYVLIVKPEESVKILSARQK</sequence>
<dbReference type="EMBL" id="MHTK01000005">
    <property type="protein sequence ID" value="OHA59766.1"/>
    <property type="molecule type" value="Genomic_DNA"/>
</dbReference>
<dbReference type="Proteomes" id="UP000177838">
    <property type="component" value="Unassembled WGS sequence"/>
</dbReference>
<dbReference type="SUPFAM" id="SSF52166">
    <property type="entry name" value="Ribosomal protein L4"/>
    <property type="match status" value="1"/>
</dbReference>
<accession>A0A1G2QGQ1</accession>
<dbReference type="PANTHER" id="PTHR10746">
    <property type="entry name" value="50S RIBOSOMAL PROTEIN L4"/>
    <property type="match status" value="1"/>
</dbReference>
<evidence type="ECO:0000256" key="6">
    <source>
        <dbReference type="SAM" id="MobiDB-lite"/>
    </source>
</evidence>
<comment type="caution">
    <text evidence="7">The sequence shown here is derived from an EMBL/GenBank/DDBJ whole genome shotgun (WGS) entry which is preliminary data.</text>
</comment>
<evidence type="ECO:0000256" key="5">
    <source>
        <dbReference type="HAMAP-Rule" id="MF_01328"/>
    </source>
</evidence>
<reference evidence="7 8" key="1">
    <citation type="journal article" date="2016" name="Nat. Commun.">
        <title>Thousands of microbial genomes shed light on interconnected biogeochemical processes in an aquifer system.</title>
        <authorList>
            <person name="Anantharaman K."/>
            <person name="Brown C.T."/>
            <person name="Hug L.A."/>
            <person name="Sharon I."/>
            <person name="Castelle C.J."/>
            <person name="Probst A.J."/>
            <person name="Thomas B.C."/>
            <person name="Singh A."/>
            <person name="Wilkins M.J."/>
            <person name="Karaoz U."/>
            <person name="Brodie E.L."/>
            <person name="Williams K.H."/>
            <person name="Hubbard S.S."/>
            <person name="Banfield J.F."/>
        </authorList>
    </citation>
    <scope>NUCLEOTIDE SEQUENCE [LARGE SCALE GENOMIC DNA]</scope>
</reference>
<dbReference type="Pfam" id="PF00573">
    <property type="entry name" value="Ribosomal_L4"/>
    <property type="match status" value="1"/>
</dbReference>
<gene>
    <name evidence="5" type="primary">rplD</name>
    <name evidence="7" type="ORF">A2589_02905</name>
</gene>
<keyword evidence="5" id="KW-0699">rRNA-binding</keyword>
<dbReference type="GO" id="GO:0005840">
    <property type="term" value="C:ribosome"/>
    <property type="evidence" value="ECO:0007669"/>
    <property type="project" value="UniProtKB-KW"/>
</dbReference>
<feature type="compositionally biased region" description="Basic residues" evidence="6">
    <location>
        <begin position="62"/>
        <end position="76"/>
    </location>
</feature>
<dbReference type="AlphaFoldDB" id="A0A1G2QGQ1"/>
<dbReference type="GO" id="GO:0006412">
    <property type="term" value="P:translation"/>
    <property type="evidence" value="ECO:0007669"/>
    <property type="project" value="UniProtKB-UniRule"/>
</dbReference>
<comment type="function">
    <text evidence="5">One of the primary rRNA binding proteins, this protein initially binds near the 5'-end of the 23S rRNA. It is important during the early stages of 50S assembly. It makes multiple contacts with different domains of the 23S rRNA in the assembled 50S subunit and ribosome.</text>
</comment>
<dbReference type="GO" id="GO:0019843">
    <property type="term" value="F:rRNA binding"/>
    <property type="evidence" value="ECO:0007669"/>
    <property type="project" value="UniProtKB-UniRule"/>
</dbReference>
<dbReference type="HAMAP" id="MF_01328_B">
    <property type="entry name" value="Ribosomal_uL4_B"/>
    <property type="match status" value="1"/>
</dbReference>
<comment type="subunit">
    <text evidence="5">Part of the 50S ribosomal subunit.</text>
</comment>
<dbReference type="InterPro" id="IPR013005">
    <property type="entry name" value="Ribosomal_uL4-like"/>
</dbReference>
<keyword evidence="5" id="KW-0694">RNA-binding</keyword>